<sequence length="21" mass="2412">KRKPAGREENELAGKLLLFEI</sequence>
<evidence type="ECO:0000313" key="2">
    <source>
        <dbReference type="Proteomes" id="UP000663848"/>
    </source>
</evidence>
<evidence type="ECO:0000313" key="1">
    <source>
        <dbReference type="EMBL" id="CAF5017687.1"/>
    </source>
</evidence>
<gene>
    <name evidence="1" type="ORF">QYT958_LOCUS39667</name>
</gene>
<feature type="non-terminal residue" evidence="1">
    <location>
        <position position="1"/>
    </location>
</feature>
<protein>
    <submittedName>
        <fullName evidence="1">Uncharacterized protein</fullName>
    </submittedName>
</protein>
<dbReference type="EMBL" id="CAJOBR010037736">
    <property type="protein sequence ID" value="CAF5017687.1"/>
    <property type="molecule type" value="Genomic_DNA"/>
</dbReference>
<comment type="caution">
    <text evidence="1">The sequence shown here is derived from an EMBL/GenBank/DDBJ whole genome shotgun (WGS) entry which is preliminary data.</text>
</comment>
<dbReference type="AlphaFoldDB" id="A0A822BDS8"/>
<accession>A0A822BDS8</accession>
<proteinExistence type="predicted"/>
<organism evidence="1 2">
    <name type="scientific">Rotaria socialis</name>
    <dbReference type="NCBI Taxonomy" id="392032"/>
    <lineage>
        <taxon>Eukaryota</taxon>
        <taxon>Metazoa</taxon>
        <taxon>Spiralia</taxon>
        <taxon>Gnathifera</taxon>
        <taxon>Rotifera</taxon>
        <taxon>Eurotatoria</taxon>
        <taxon>Bdelloidea</taxon>
        <taxon>Philodinida</taxon>
        <taxon>Philodinidae</taxon>
        <taxon>Rotaria</taxon>
    </lineage>
</organism>
<dbReference type="Proteomes" id="UP000663848">
    <property type="component" value="Unassembled WGS sequence"/>
</dbReference>
<reference evidence="1" key="1">
    <citation type="submission" date="2021-02" db="EMBL/GenBank/DDBJ databases">
        <authorList>
            <person name="Nowell W R."/>
        </authorList>
    </citation>
    <scope>NUCLEOTIDE SEQUENCE</scope>
</reference>
<name>A0A822BDS8_9BILA</name>